<proteinExistence type="predicted"/>
<dbReference type="AlphaFoldDB" id="S7RM64"/>
<evidence type="ECO:0000313" key="1">
    <source>
        <dbReference type="EMBL" id="EPQ55475.1"/>
    </source>
</evidence>
<dbReference type="GeneID" id="19302005"/>
<organism evidence="1 2">
    <name type="scientific">Gloeophyllum trabeum (strain ATCC 11539 / FP-39264 / Madison 617)</name>
    <name type="common">Brown rot fungus</name>
    <dbReference type="NCBI Taxonomy" id="670483"/>
    <lineage>
        <taxon>Eukaryota</taxon>
        <taxon>Fungi</taxon>
        <taxon>Dikarya</taxon>
        <taxon>Basidiomycota</taxon>
        <taxon>Agaricomycotina</taxon>
        <taxon>Agaricomycetes</taxon>
        <taxon>Gloeophyllales</taxon>
        <taxon>Gloeophyllaceae</taxon>
        <taxon>Gloeophyllum</taxon>
    </lineage>
</organism>
<dbReference type="Proteomes" id="UP000030669">
    <property type="component" value="Unassembled WGS sequence"/>
</dbReference>
<dbReference type="RefSeq" id="XP_007866584.1">
    <property type="nucleotide sequence ID" value="XM_007868393.1"/>
</dbReference>
<accession>S7RM64</accession>
<name>S7RM64_GLOTA</name>
<dbReference type="KEGG" id="gtr:GLOTRDRAFT_129746"/>
<protein>
    <submittedName>
        <fullName evidence="1">Uncharacterized protein</fullName>
    </submittedName>
</protein>
<dbReference type="HOGENOM" id="CLU_685206_0_0_1"/>
<reference evidence="1 2" key="1">
    <citation type="journal article" date="2012" name="Science">
        <title>The Paleozoic origin of enzymatic lignin decomposition reconstructed from 31 fungal genomes.</title>
        <authorList>
            <person name="Floudas D."/>
            <person name="Binder M."/>
            <person name="Riley R."/>
            <person name="Barry K."/>
            <person name="Blanchette R.A."/>
            <person name="Henrissat B."/>
            <person name="Martinez A.T."/>
            <person name="Otillar R."/>
            <person name="Spatafora J.W."/>
            <person name="Yadav J.S."/>
            <person name="Aerts A."/>
            <person name="Benoit I."/>
            <person name="Boyd A."/>
            <person name="Carlson A."/>
            <person name="Copeland A."/>
            <person name="Coutinho P.M."/>
            <person name="de Vries R.P."/>
            <person name="Ferreira P."/>
            <person name="Findley K."/>
            <person name="Foster B."/>
            <person name="Gaskell J."/>
            <person name="Glotzer D."/>
            <person name="Gorecki P."/>
            <person name="Heitman J."/>
            <person name="Hesse C."/>
            <person name="Hori C."/>
            <person name="Igarashi K."/>
            <person name="Jurgens J.A."/>
            <person name="Kallen N."/>
            <person name="Kersten P."/>
            <person name="Kohler A."/>
            <person name="Kuees U."/>
            <person name="Kumar T.K.A."/>
            <person name="Kuo A."/>
            <person name="LaButti K."/>
            <person name="Larrondo L.F."/>
            <person name="Lindquist E."/>
            <person name="Ling A."/>
            <person name="Lombard V."/>
            <person name="Lucas S."/>
            <person name="Lundell T."/>
            <person name="Martin R."/>
            <person name="McLaughlin D.J."/>
            <person name="Morgenstern I."/>
            <person name="Morin E."/>
            <person name="Murat C."/>
            <person name="Nagy L.G."/>
            <person name="Nolan M."/>
            <person name="Ohm R.A."/>
            <person name="Patyshakuliyeva A."/>
            <person name="Rokas A."/>
            <person name="Ruiz-Duenas F.J."/>
            <person name="Sabat G."/>
            <person name="Salamov A."/>
            <person name="Samejima M."/>
            <person name="Schmutz J."/>
            <person name="Slot J.C."/>
            <person name="St John F."/>
            <person name="Stenlid J."/>
            <person name="Sun H."/>
            <person name="Sun S."/>
            <person name="Syed K."/>
            <person name="Tsang A."/>
            <person name="Wiebenga A."/>
            <person name="Young D."/>
            <person name="Pisabarro A."/>
            <person name="Eastwood D.C."/>
            <person name="Martin F."/>
            <person name="Cullen D."/>
            <person name="Grigoriev I.V."/>
            <person name="Hibbett D.S."/>
        </authorList>
    </citation>
    <scope>NUCLEOTIDE SEQUENCE [LARGE SCALE GENOMIC DNA]</scope>
    <source>
        <strain evidence="1 2">ATCC 11539</strain>
    </source>
</reference>
<gene>
    <name evidence="1" type="ORF">GLOTRDRAFT_129746</name>
</gene>
<evidence type="ECO:0000313" key="2">
    <source>
        <dbReference type="Proteomes" id="UP000030669"/>
    </source>
</evidence>
<dbReference type="EMBL" id="KB469302">
    <property type="protein sequence ID" value="EPQ55475.1"/>
    <property type="molecule type" value="Genomic_DNA"/>
</dbReference>
<sequence>MPKQGNVGVYRAFRSEVDARPRLRPHENLTTHWACTGENGHSLAITMDKTEEGWRFTLATAAEPLESERQVVNNLFRLFQDKNTHMESLFNTAICTGVERVKKLIGDVKTHLKFFAEASFIREVDMWGDCKTEIPRLEWVQEQFEARESLSPADYLKRLFIALREDIHSLVGTITPENIMEGTMLTRVYRTCCLYSRSVATIDHSASLMSALLALGRYAGAAARTSNLIPTLEETISYIWDTGIAVPPAPRVLDLQPTIYDALATGGFIEQSSAQEQENDRAEVDFVLELTSGNDKVTPLNDRVTVFLHPALRLILLAKATTERIVGVSDDLCFCCKQWVEYHNESIESKWHIRPGLDLPDPTWMYPPQQPCNPKVGALVVEWTHIDWYHSASMVFRFVEGS</sequence>
<keyword evidence="2" id="KW-1185">Reference proteome</keyword>